<keyword evidence="7" id="KW-0418">Kinase</keyword>
<dbReference type="Proteomes" id="UP001321542">
    <property type="component" value="Chromosome"/>
</dbReference>
<evidence type="ECO:0000256" key="1">
    <source>
        <dbReference type="ARBA" id="ARBA00000085"/>
    </source>
</evidence>
<evidence type="ECO:0000313" key="14">
    <source>
        <dbReference type="EMBL" id="BBC36901.1"/>
    </source>
</evidence>
<reference evidence="14 15" key="1">
    <citation type="journal article" date="2010" name="ChemBioChem">
        <title>Cloning and characterization of the biosynthetic gene cluster of 16-membered macrolide antibiotic FD-891: involvement of a dual functional cytochrome P450 monooxygenase catalyzing epoxidation and hydroxylation.</title>
        <authorList>
            <person name="Kudo F."/>
            <person name="Motegi A."/>
            <person name="Mizoue K."/>
            <person name="Eguchi T."/>
        </authorList>
    </citation>
    <scope>NUCLEOTIDE SEQUENCE [LARGE SCALE GENOMIC DNA]</scope>
    <source>
        <strain evidence="14 15">A-8890</strain>
    </source>
</reference>
<proteinExistence type="predicted"/>
<dbReference type="PANTHER" id="PTHR45436:SF5">
    <property type="entry name" value="SENSOR HISTIDINE KINASE TRCS"/>
    <property type="match status" value="1"/>
</dbReference>
<dbReference type="EC" id="2.7.13.3" evidence="3"/>
<evidence type="ECO:0000256" key="3">
    <source>
        <dbReference type="ARBA" id="ARBA00012438"/>
    </source>
</evidence>
<keyword evidence="10 11" id="KW-0472">Membrane</keyword>
<evidence type="ECO:0000256" key="11">
    <source>
        <dbReference type="SAM" id="Phobius"/>
    </source>
</evidence>
<evidence type="ECO:0000256" key="9">
    <source>
        <dbReference type="ARBA" id="ARBA00023012"/>
    </source>
</evidence>
<name>A0ABN5VXS4_9ACTN</name>
<evidence type="ECO:0000256" key="8">
    <source>
        <dbReference type="ARBA" id="ARBA00022989"/>
    </source>
</evidence>
<dbReference type="CDD" id="cd06225">
    <property type="entry name" value="HAMP"/>
    <property type="match status" value="1"/>
</dbReference>
<evidence type="ECO:0000256" key="6">
    <source>
        <dbReference type="ARBA" id="ARBA00022692"/>
    </source>
</evidence>
<dbReference type="InterPro" id="IPR003594">
    <property type="entry name" value="HATPase_dom"/>
</dbReference>
<dbReference type="InterPro" id="IPR050428">
    <property type="entry name" value="TCS_sensor_his_kinase"/>
</dbReference>
<dbReference type="EMBL" id="AP018448">
    <property type="protein sequence ID" value="BBC36901.1"/>
    <property type="molecule type" value="Genomic_DNA"/>
</dbReference>
<dbReference type="InterPro" id="IPR003660">
    <property type="entry name" value="HAMP_dom"/>
</dbReference>
<dbReference type="SUPFAM" id="SSF47384">
    <property type="entry name" value="Homodimeric domain of signal transducing histidine kinase"/>
    <property type="match status" value="1"/>
</dbReference>
<dbReference type="InterPro" id="IPR003661">
    <property type="entry name" value="HisK_dim/P_dom"/>
</dbReference>
<feature type="domain" description="Histidine kinase" evidence="12">
    <location>
        <begin position="265"/>
        <end position="490"/>
    </location>
</feature>
<dbReference type="SMART" id="SM00388">
    <property type="entry name" value="HisKA"/>
    <property type="match status" value="1"/>
</dbReference>
<evidence type="ECO:0000256" key="10">
    <source>
        <dbReference type="ARBA" id="ARBA00023136"/>
    </source>
</evidence>
<sequence>MSVVAGRIADGASRPQGRLGWLGRLLRRRPSGIRVRLTLLAVLVVGAGLVLASVVVLALVRNDLNGNARSAATERAQDTASQLTSGALPVLPGTNEDRPVLQIVDQHGTVLAASPELRGRGPLLPQRPTDHAVGSRLRRLPIGDGAPYWVVGVPAHLAGRPVAVYAAASLEPVGEGVDAALSAFLVASPVILVVAGGTAWLLVGRALRPVEAMRRQVAEITSSELDLRVPEPPGTDEIGRLARTMNAMLERLQQAGERQRQFVSDASHELRSPLAVLRTRTEVGLAHPAATEWPVFARDVHREVGRLDQLVEELLELSRSGNGSGAAPASSVDLDELLLTEVEAIRARGQVDVDLSGLSPVRVQGYPQQLRAVVRNLLDNAERHAHARIAVRLFPVGDVSGRGYGNVGRVEADPAAELVVADDGPGVDPTHREQVFDRFFRVQSARDRNSGGVGLGLAIVHDVVTSHGGRVWVADSQTGAEFHVRLPVIPPGALP</sequence>
<evidence type="ECO:0000259" key="13">
    <source>
        <dbReference type="PROSITE" id="PS50885"/>
    </source>
</evidence>
<reference evidence="14 15" key="2">
    <citation type="journal article" date="2023" name="ChemBioChem">
        <title>Acyltransferase Domain Exchange between Two Independent Type I Polyketide Synthases in the Same Producer Strain of Macrolide Antibiotics.</title>
        <authorList>
            <person name="Kudo F."/>
            <person name="Kishikawa K."/>
            <person name="Tsuboi K."/>
            <person name="Kido T."/>
            <person name="Usui T."/>
            <person name="Hashimoto J."/>
            <person name="Shin-Ya K."/>
            <person name="Miyanaga A."/>
            <person name="Eguchi T."/>
        </authorList>
    </citation>
    <scope>NUCLEOTIDE SEQUENCE [LARGE SCALE GENOMIC DNA]</scope>
    <source>
        <strain evidence="14 15">A-8890</strain>
    </source>
</reference>
<dbReference type="Gene3D" id="1.10.287.130">
    <property type="match status" value="1"/>
</dbReference>
<dbReference type="SUPFAM" id="SSF158472">
    <property type="entry name" value="HAMP domain-like"/>
    <property type="match status" value="1"/>
</dbReference>
<keyword evidence="15" id="KW-1185">Reference proteome</keyword>
<dbReference type="SMART" id="SM00387">
    <property type="entry name" value="HATPase_c"/>
    <property type="match status" value="1"/>
</dbReference>
<evidence type="ECO:0000256" key="7">
    <source>
        <dbReference type="ARBA" id="ARBA00022777"/>
    </source>
</evidence>
<dbReference type="SUPFAM" id="SSF55874">
    <property type="entry name" value="ATPase domain of HSP90 chaperone/DNA topoisomerase II/histidine kinase"/>
    <property type="match status" value="1"/>
</dbReference>
<dbReference type="CDD" id="cd00082">
    <property type="entry name" value="HisKA"/>
    <property type="match status" value="1"/>
</dbReference>
<feature type="domain" description="HAMP" evidence="13">
    <location>
        <begin position="204"/>
        <end position="257"/>
    </location>
</feature>
<gene>
    <name evidence="14" type="ORF">SGFS_081950</name>
</gene>
<keyword evidence="4" id="KW-0597">Phosphoprotein</keyword>
<dbReference type="Pfam" id="PF02518">
    <property type="entry name" value="HATPase_c"/>
    <property type="match status" value="1"/>
</dbReference>
<protein>
    <recommendedName>
        <fullName evidence="3">histidine kinase</fullName>
        <ecNumber evidence="3">2.7.13.3</ecNumber>
    </recommendedName>
</protein>
<keyword evidence="6 11" id="KW-0812">Transmembrane</keyword>
<dbReference type="InterPro" id="IPR036890">
    <property type="entry name" value="HATPase_C_sf"/>
</dbReference>
<dbReference type="Pfam" id="PF00672">
    <property type="entry name" value="HAMP"/>
    <property type="match status" value="1"/>
</dbReference>
<dbReference type="PROSITE" id="PS50109">
    <property type="entry name" value="HIS_KIN"/>
    <property type="match status" value="1"/>
</dbReference>
<feature type="transmembrane region" description="Helical" evidence="11">
    <location>
        <begin position="179"/>
        <end position="203"/>
    </location>
</feature>
<accession>A0ABN5VXS4</accession>
<evidence type="ECO:0000259" key="12">
    <source>
        <dbReference type="PROSITE" id="PS50109"/>
    </source>
</evidence>
<keyword evidence="5" id="KW-0808">Transferase</keyword>
<comment type="subcellular location">
    <subcellularLocation>
        <location evidence="2">Cell membrane</location>
    </subcellularLocation>
</comment>
<dbReference type="Pfam" id="PF00512">
    <property type="entry name" value="HisKA"/>
    <property type="match status" value="1"/>
</dbReference>
<dbReference type="PANTHER" id="PTHR45436">
    <property type="entry name" value="SENSOR HISTIDINE KINASE YKOH"/>
    <property type="match status" value="1"/>
</dbReference>
<feature type="transmembrane region" description="Helical" evidence="11">
    <location>
        <begin position="37"/>
        <end position="60"/>
    </location>
</feature>
<keyword evidence="8 11" id="KW-1133">Transmembrane helix</keyword>
<evidence type="ECO:0000256" key="4">
    <source>
        <dbReference type="ARBA" id="ARBA00022553"/>
    </source>
</evidence>
<evidence type="ECO:0000313" key="15">
    <source>
        <dbReference type="Proteomes" id="UP001321542"/>
    </source>
</evidence>
<comment type="catalytic activity">
    <reaction evidence="1">
        <text>ATP + protein L-histidine = ADP + protein N-phospho-L-histidine.</text>
        <dbReference type="EC" id="2.7.13.3"/>
    </reaction>
</comment>
<dbReference type="SMART" id="SM00304">
    <property type="entry name" value="HAMP"/>
    <property type="match status" value="1"/>
</dbReference>
<dbReference type="Gene3D" id="3.30.565.10">
    <property type="entry name" value="Histidine kinase-like ATPase, C-terminal domain"/>
    <property type="match status" value="1"/>
</dbReference>
<keyword evidence="9" id="KW-0902">Two-component regulatory system</keyword>
<dbReference type="InterPro" id="IPR005467">
    <property type="entry name" value="His_kinase_dom"/>
</dbReference>
<dbReference type="InterPro" id="IPR036097">
    <property type="entry name" value="HisK_dim/P_sf"/>
</dbReference>
<evidence type="ECO:0000256" key="2">
    <source>
        <dbReference type="ARBA" id="ARBA00004236"/>
    </source>
</evidence>
<dbReference type="CDD" id="cd00075">
    <property type="entry name" value="HATPase"/>
    <property type="match status" value="1"/>
</dbReference>
<evidence type="ECO:0000256" key="5">
    <source>
        <dbReference type="ARBA" id="ARBA00022679"/>
    </source>
</evidence>
<organism evidence="14 15">
    <name type="scientific">Streptomyces graminofaciens</name>
    <dbReference type="NCBI Taxonomy" id="68212"/>
    <lineage>
        <taxon>Bacteria</taxon>
        <taxon>Bacillati</taxon>
        <taxon>Actinomycetota</taxon>
        <taxon>Actinomycetes</taxon>
        <taxon>Kitasatosporales</taxon>
        <taxon>Streptomycetaceae</taxon>
        <taxon>Streptomyces</taxon>
    </lineage>
</organism>
<dbReference type="InterPro" id="IPR004358">
    <property type="entry name" value="Sig_transdc_His_kin-like_C"/>
</dbReference>
<dbReference type="Gene3D" id="6.10.340.10">
    <property type="match status" value="1"/>
</dbReference>
<dbReference type="PROSITE" id="PS50885">
    <property type="entry name" value="HAMP"/>
    <property type="match status" value="1"/>
</dbReference>
<dbReference type="PRINTS" id="PR00344">
    <property type="entry name" value="BCTRLSENSOR"/>
</dbReference>